<comment type="caution">
    <text evidence="1">The sequence shown here is derived from an EMBL/GenBank/DDBJ whole genome shotgun (WGS) entry which is preliminary data.</text>
</comment>
<dbReference type="EMBL" id="JAENGZ010002101">
    <property type="protein sequence ID" value="KAG6944867.1"/>
    <property type="molecule type" value="Genomic_DNA"/>
</dbReference>
<feature type="non-terminal residue" evidence="1">
    <location>
        <position position="1"/>
    </location>
</feature>
<evidence type="ECO:0000313" key="2">
    <source>
        <dbReference type="Proteomes" id="UP000688947"/>
    </source>
</evidence>
<dbReference type="Proteomes" id="UP000688947">
    <property type="component" value="Unassembled WGS sequence"/>
</dbReference>
<evidence type="ECO:0000313" key="1">
    <source>
        <dbReference type="EMBL" id="KAG6944867.1"/>
    </source>
</evidence>
<gene>
    <name evidence="1" type="ORF">JG687_00017614</name>
</gene>
<sequence>IRVHKLQGLTCPFVIFHSNVIPNIAFTYVVLSCIKHRNAIVITQPLTIDKLTATPDKIATFQGEEERVSRAVKRTLEFAKLVVHRMKAVAQPHNSVMHPR</sequence>
<name>A0A8T1TNW8_9STRA</name>
<dbReference type="AlphaFoldDB" id="A0A8T1TNW8"/>
<protein>
    <submittedName>
        <fullName evidence="1">Uncharacterized protein</fullName>
    </submittedName>
</protein>
<accession>A0A8T1TNW8</accession>
<organism evidence="1 2">
    <name type="scientific">Phytophthora cactorum</name>
    <dbReference type="NCBI Taxonomy" id="29920"/>
    <lineage>
        <taxon>Eukaryota</taxon>
        <taxon>Sar</taxon>
        <taxon>Stramenopiles</taxon>
        <taxon>Oomycota</taxon>
        <taxon>Peronosporomycetes</taxon>
        <taxon>Peronosporales</taxon>
        <taxon>Peronosporaceae</taxon>
        <taxon>Phytophthora</taxon>
    </lineage>
</organism>
<proteinExistence type="predicted"/>
<reference evidence="1" key="1">
    <citation type="submission" date="2021-01" db="EMBL/GenBank/DDBJ databases">
        <title>Phytophthora aleatoria, a newly-described species from Pinus radiata is distinct from Phytophthora cactorum isolates based on comparative genomics.</title>
        <authorList>
            <person name="Mcdougal R."/>
            <person name="Panda P."/>
            <person name="Williams N."/>
            <person name="Studholme D.J."/>
        </authorList>
    </citation>
    <scope>NUCLEOTIDE SEQUENCE</scope>
    <source>
        <strain evidence="1">NZFS 3830</strain>
    </source>
</reference>